<feature type="transmembrane region" description="Helical" evidence="1">
    <location>
        <begin position="29"/>
        <end position="47"/>
    </location>
</feature>
<organism evidence="2 3">
    <name type="scientific">Romboutsia hominis</name>
    <dbReference type="NCBI Taxonomy" id="1507512"/>
    <lineage>
        <taxon>Bacteria</taxon>
        <taxon>Bacillati</taxon>
        <taxon>Bacillota</taxon>
        <taxon>Clostridia</taxon>
        <taxon>Peptostreptococcales</taxon>
        <taxon>Peptostreptococcaceae</taxon>
        <taxon>Romboutsia</taxon>
    </lineage>
</organism>
<gene>
    <name evidence="2" type="ORF">FRIFI_2670</name>
</gene>
<evidence type="ECO:0008006" key="4">
    <source>
        <dbReference type="Google" id="ProtNLM"/>
    </source>
</evidence>
<sequence length="107" mass="12496">MKNWIYSLLSLIALIATNFLISKLFNTSFIEMSFLTGLLISMIIFYFSSEGGFFTSKTDLPIKHLLESESRRNTHFLRFYINIPFIVSALYTIIAAILSIIVYWEYF</sequence>
<protein>
    <recommendedName>
        <fullName evidence="4">DUF3899 domain-containing protein</fullName>
    </recommendedName>
</protein>
<dbReference type="Proteomes" id="UP000245695">
    <property type="component" value="Chromosome 1"/>
</dbReference>
<evidence type="ECO:0000313" key="2">
    <source>
        <dbReference type="EMBL" id="CEI74190.1"/>
    </source>
</evidence>
<keyword evidence="1" id="KW-1133">Transmembrane helix</keyword>
<keyword evidence="3" id="KW-1185">Reference proteome</keyword>
<dbReference type="KEGG" id="rhom:FRIFI_2670"/>
<name>A0A2P2BV14_9FIRM</name>
<feature type="transmembrane region" description="Helical" evidence="1">
    <location>
        <begin position="79"/>
        <end position="104"/>
    </location>
</feature>
<evidence type="ECO:0000256" key="1">
    <source>
        <dbReference type="SAM" id="Phobius"/>
    </source>
</evidence>
<keyword evidence="1" id="KW-0812">Transmembrane</keyword>
<reference evidence="2 3" key="1">
    <citation type="submission" date="2014-09" db="EMBL/GenBank/DDBJ databases">
        <authorList>
            <person name="Hornung B.V."/>
        </authorList>
    </citation>
    <scope>NUCLEOTIDE SEQUENCE [LARGE SCALE GENOMIC DNA]</scope>
    <source>
        <strain evidence="2 3">FRIFI</strain>
    </source>
</reference>
<keyword evidence="1" id="KW-0472">Membrane</keyword>
<accession>A0A2P2BV14</accession>
<dbReference type="RefSeq" id="WP_166506104.1">
    <property type="nucleotide sequence ID" value="NZ_LN650648.1"/>
</dbReference>
<dbReference type="AlphaFoldDB" id="A0A2P2BV14"/>
<dbReference type="EMBL" id="LN650648">
    <property type="protein sequence ID" value="CEI74190.1"/>
    <property type="molecule type" value="Genomic_DNA"/>
</dbReference>
<evidence type="ECO:0000313" key="3">
    <source>
        <dbReference type="Proteomes" id="UP000245695"/>
    </source>
</evidence>
<proteinExistence type="predicted"/>